<name>A0A9W7TAN5_TRIRA</name>
<evidence type="ECO:0000256" key="2">
    <source>
        <dbReference type="ARBA" id="ARBA00019825"/>
    </source>
</evidence>
<evidence type="ECO:0000256" key="8">
    <source>
        <dbReference type="ARBA" id="ARBA00064461"/>
    </source>
</evidence>
<evidence type="ECO:0000313" key="11">
    <source>
        <dbReference type="Proteomes" id="UP001059041"/>
    </source>
</evidence>
<dbReference type="Gene3D" id="1.20.5.170">
    <property type="match status" value="1"/>
</dbReference>
<evidence type="ECO:0000313" key="10">
    <source>
        <dbReference type="EMBL" id="KAI7793301.1"/>
    </source>
</evidence>
<keyword evidence="5" id="KW-0234">DNA repair</keyword>
<comment type="subunit">
    <text evidence="8">Component of the swi5-sfr1 complex.</text>
</comment>
<dbReference type="InterPro" id="IPR010760">
    <property type="entry name" value="DNA-repair_Swi5"/>
</dbReference>
<dbReference type="Proteomes" id="UP001059041">
    <property type="component" value="Linkage Group LG22"/>
</dbReference>
<evidence type="ECO:0000256" key="4">
    <source>
        <dbReference type="ARBA" id="ARBA00023054"/>
    </source>
</evidence>
<protein>
    <recommendedName>
        <fullName evidence="2">DNA repair protein SWI5 homolog</fullName>
    </recommendedName>
    <alternativeName>
        <fullName evidence="6">Protein SAE3 homolog</fullName>
    </alternativeName>
</protein>
<comment type="similarity">
    <text evidence="1">Belongs to the SWI5/SAE3 family.</text>
</comment>
<dbReference type="GO" id="GO:0034974">
    <property type="term" value="C:Swi5-Swi2 complex"/>
    <property type="evidence" value="ECO:0007669"/>
    <property type="project" value="TreeGrafter"/>
</dbReference>
<feature type="compositionally biased region" description="Polar residues" evidence="9">
    <location>
        <begin position="41"/>
        <end position="62"/>
    </location>
</feature>
<dbReference type="FunFam" id="1.20.5.170:FF:000056">
    <property type="entry name" value="DNA repair protein SWI5 homolog"/>
    <property type="match status" value="1"/>
</dbReference>
<evidence type="ECO:0000256" key="5">
    <source>
        <dbReference type="ARBA" id="ARBA00023204"/>
    </source>
</evidence>
<accession>A0A9W7TAN5</accession>
<dbReference type="AlphaFoldDB" id="A0A9W7TAN5"/>
<dbReference type="PANTHER" id="PTHR28529:SF2">
    <property type="entry name" value="DNA REPAIR PROTEIN SWI5 HOMOLOG"/>
    <property type="match status" value="1"/>
</dbReference>
<dbReference type="EMBL" id="JAFHDT010000022">
    <property type="protein sequence ID" value="KAI7793301.1"/>
    <property type="molecule type" value="Genomic_DNA"/>
</dbReference>
<dbReference type="PANTHER" id="PTHR28529">
    <property type="entry name" value="DNA REPAIR PROTEIN SWI5 HOMOLOG"/>
    <property type="match status" value="1"/>
</dbReference>
<proteinExistence type="inferred from homology"/>
<organism evidence="10 11">
    <name type="scientific">Triplophysa rosa</name>
    <name type="common">Cave loach</name>
    <dbReference type="NCBI Taxonomy" id="992332"/>
    <lineage>
        <taxon>Eukaryota</taxon>
        <taxon>Metazoa</taxon>
        <taxon>Chordata</taxon>
        <taxon>Craniata</taxon>
        <taxon>Vertebrata</taxon>
        <taxon>Euteleostomi</taxon>
        <taxon>Actinopterygii</taxon>
        <taxon>Neopterygii</taxon>
        <taxon>Teleostei</taxon>
        <taxon>Ostariophysi</taxon>
        <taxon>Cypriniformes</taxon>
        <taxon>Nemacheilidae</taxon>
        <taxon>Triplophysa</taxon>
    </lineage>
</organism>
<dbReference type="GO" id="GO:0000724">
    <property type="term" value="P:double-strand break repair via homologous recombination"/>
    <property type="evidence" value="ECO:0007669"/>
    <property type="project" value="UniProtKB-ARBA"/>
</dbReference>
<sequence>MEASAELDMNADVTPPVDDCRFKRTPQQRGVSSRRRLSDSGCRSTRLNSGFKSPVQKSSTVKSAVHPEEEAKELRQTLDRLDSEIAVLDKDGCVEEELDKHIDLLHEYNDIKDIAQTLLGRLAGLRGVTTRDLYNDFDLELDD</sequence>
<keyword evidence="3" id="KW-0227">DNA damage</keyword>
<evidence type="ECO:0000256" key="3">
    <source>
        <dbReference type="ARBA" id="ARBA00022763"/>
    </source>
</evidence>
<comment type="caution">
    <text evidence="10">The sequence shown here is derived from an EMBL/GenBank/DDBJ whole genome shotgun (WGS) entry which is preliminary data.</text>
</comment>
<evidence type="ECO:0000256" key="9">
    <source>
        <dbReference type="SAM" id="MobiDB-lite"/>
    </source>
</evidence>
<dbReference type="GO" id="GO:0032798">
    <property type="term" value="C:Swi5-Sfr1 complex"/>
    <property type="evidence" value="ECO:0007669"/>
    <property type="project" value="TreeGrafter"/>
</dbReference>
<keyword evidence="11" id="KW-1185">Reference proteome</keyword>
<keyword evidence="4" id="KW-0175">Coiled coil</keyword>
<evidence type="ECO:0000256" key="1">
    <source>
        <dbReference type="ARBA" id="ARBA00008060"/>
    </source>
</evidence>
<dbReference type="Pfam" id="PF07061">
    <property type="entry name" value="Swi5"/>
    <property type="match status" value="1"/>
</dbReference>
<reference evidence="10" key="1">
    <citation type="submission" date="2021-02" db="EMBL/GenBank/DDBJ databases">
        <title>Comparative genomics reveals that relaxation of natural selection precedes convergent phenotypic evolution of cavefish.</title>
        <authorList>
            <person name="Peng Z."/>
        </authorList>
    </citation>
    <scope>NUCLEOTIDE SEQUENCE</scope>
    <source>
        <tissue evidence="10">Muscle</tissue>
    </source>
</reference>
<evidence type="ECO:0000256" key="7">
    <source>
        <dbReference type="ARBA" id="ARBA00059338"/>
    </source>
</evidence>
<comment type="function">
    <text evidence="7">Component of the SWI5-SFR1 complex, a complex required for double-strand break repair via homologous recombination.</text>
</comment>
<gene>
    <name evidence="10" type="ORF">IRJ41_011222</name>
</gene>
<evidence type="ECO:0000256" key="6">
    <source>
        <dbReference type="ARBA" id="ARBA00030081"/>
    </source>
</evidence>
<feature type="region of interest" description="Disordered" evidence="9">
    <location>
        <begin position="1"/>
        <end position="70"/>
    </location>
</feature>